<keyword evidence="2" id="KW-1185">Reference proteome</keyword>
<comment type="caution">
    <text evidence="1">The sequence shown here is derived from an EMBL/GenBank/DDBJ whole genome shotgun (WGS) entry which is preliminary data.</text>
</comment>
<proteinExistence type="predicted"/>
<dbReference type="Proteomes" id="UP001066276">
    <property type="component" value="Chromosome 3_2"/>
</dbReference>
<organism evidence="1 2">
    <name type="scientific">Pleurodeles waltl</name>
    <name type="common">Iberian ribbed newt</name>
    <dbReference type="NCBI Taxonomy" id="8319"/>
    <lineage>
        <taxon>Eukaryota</taxon>
        <taxon>Metazoa</taxon>
        <taxon>Chordata</taxon>
        <taxon>Craniata</taxon>
        <taxon>Vertebrata</taxon>
        <taxon>Euteleostomi</taxon>
        <taxon>Amphibia</taxon>
        <taxon>Batrachia</taxon>
        <taxon>Caudata</taxon>
        <taxon>Salamandroidea</taxon>
        <taxon>Salamandridae</taxon>
        <taxon>Pleurodelinae</taxon>
        <taxon>Pleurodeles</taxon>
    </lineage>
</organism>
<evidence type="ECO:0000313" key="2">
    <source>
        <dbReference type="Proteomes" id="UP001066276"/>
    </source>
</evidence>
<sequence length="82" mass="8769">MERRCGPSTERNDWIARGIRTAGTHDGGLPLGLGSAWGLPCLVTVQPPAWIGGAAPYPHGEWQCTSRRQRPGGHRPVCSVAP</sequence>
<evidence type="ECO:0000313" key="1">
    <source>
        <dbReference type="EMBL" id="KAJ1178252.1"/>
    </source>
</evidence>
<accession>A0AAV7TNV6</accession>
<name>A0AAV7TNV6_PLEWA</name>
<gene>
    <name evidence="1" type="ORF">NDU88_003499</name>
</gene>
<reference evidence="1" key="1">
    <citation type="journal article" date="2022" name="bioRxiv">
        <title>Sequencing and chromosome-scale assembly of the giantPleurodeles waltlgenome.</title>
        <authorList>
            <person name="Brown T."/>
            <person name="Elewa A."/>
            <person name="Iarovenko S."/>
            <person name="Subramanian E."/>
            <person name="Araus A.J."/>
            <person name="Petzold A."/>
            <person name="Susuki M."/>
            <person name="Suzuki K.-i.T."/>
            <person name="Hayashi T."/>
            <person name="Toyoda A."/>
            <person name="Oliveira C."/>
            <person name="Osipova E."/>
            <person name="Leigh N.D."/>
            <person name="Simon A."/>
            <person name="Yun M.H."/>
        </authorList>
    </citation>
    <scope>NUCLEOTIDE SEQUENCE</scope>
    <source>
        <strain evidence="1">20211129_DDA</strain>
        <tissue evidence="1">Liver</tissue>
    </source>
</reference>
<dbReference type="AlphaFoldDB" id="A0AAV7TNV6"/>
<protein>
    <submittedName>
        <fullName evidence="1">Uncharacterized protein</fullName>
    </submittedName>
</protein>
<dbReference type="EMBL" id="JANPWB010000006">
    <property type="protein sequence ID" value="KAJ1178252.1"/>
    <property type="molecule type" value="Genomic_DNA"/>
</dbReference>